<dbReference type="GO" id="GO:0005525">
    <property type="term" value="F:GTP binding"/>
    <property type="evidence" value="ECO:0007669"/>
    <property type="project" value="InterPro"/>
</dbReference>
<keyword evidence="2" id="KW-0472">Membrane</keyword>
<feature type="domain" description="G" evidence="3">
    <location>
        <begin position="49"/>
        <end position="175"/>
    </location>
</feature>
<dbReference type="InterPro" id="IPR027417">
    <property type="entry name" value="P-loop_NTPase"/>
</dbReference>
<evidence type="ECO:0000256" key="2">
    <source>
        <dbReference type="SAM" id="Phobius"/>
    </source>
</evidence>
<dbReference type="HOGENOM" id="CLU_023805_2_1_1"/>
<accession>A0A067U1C6</accession>
<evidence type="ECO:0000256" key="1">
    <source>
        <dbReference type="SAM" id="MobiDB-lite"/>
    </source>
</evidence>
<sequence>MSTDAINPESQGPGSTNDLSTLSATSTDVISSDLPSRVEETLRECPRFRIVLIGNSGVGKSSLVKAIFNVSLKDIEINHDRPGYAEIDRGYTSNENQRFILHDSQGFEAGSTENWIKVEKFLRGRSAMALRDQVHAIWLCKESPLEGSRVQQTGDEKLLSLAQKLGIPVVVVFTKYDYLIKEQRKDAKKLSKADIERKAEDCFNDRIKGLKASTHASIVRVSTDKDYPLCLETLQKLTTTTSDCLGATDVSWVIAQRVNVDQKVETSISEEYWRDLAKSVFFEGHTMEECVKRIHDDILIVWNFNDPLKLLGDAFFAQVLVFVNPVLEGHESEVPGASRQDGITQTLDQAATIAKAAAAIATAVGAAPHIAVAAAVAGISLVAIKFLYGKYQKMPLYARYLGAYIVHLICILHCLFTETLRVGSPKALSEELISSALTSYEKTVSLRPRVHELLTEMNFMYGFETGVRELVTEYTTISGADVVHPTYPESERRRRKLGSCIVA</sequence>
<dbReference type="AlphaFoldDB" id="A0A067U1C6"/>
<reference evidence="5" key="1">
    <citation type="journal article" date="2014" name="Proc. Natl. Acad. Sci. U.S.A.">
        <title>Extensive sampling of basidiomycete genomes demonstrates inadequacy of the white-rot/brown-rot paradigm for wood decay fungi.</title>
        <authorList>
            <person name="Riley R."/>
            <person name="Salamov A.A."/>
            <person name="Brown D.W."/>
            <person name="Nagy L.G."/>
            <person name="Floudas D."/>
            <person name="Held B.W."/>
            <person name="Levasseur A."/>
            <person name="Lombard V."/>
            <person name="Morin E."/>
            <person name="Otillar R."/>
            <person name="Lindquist E.A."/>
            <person name="Sun H."/>
            <person name="LaButti K.M."/>
            <person name="Schmutz J."/>
            <person name="Jabbour D."/>
            <person name="Luo H."/>
            <person name="Baker S.E."/>
            <person name="Pisabarro A.G."/>
            <person name="Walton J.D."/>
            <person name="Blanchette R.A."/>
            <person name="Henrissat B."/>
            <person name="Martin F."/>
            <person name="Cullen D."/>
            <person name="Hibbett D.S."/>
            <person name="Grigoriev I.V."/>
        </authorList>
    </citation>
    <scope>NUCLEOTIDE SEQUENCE [LARGE SCALE GENOMIC DNA]</scope>
    <source>
        <strain evidence="5">CBS 339.88</strain>
    </source>
</reference>
<name>A0A067U1C6_GALM3</name>
<dbReference type="Proteomes" id="UP000027222">
    <property type="component" value="Unassembled WGS sequence"/>
</dbReference>
<evidence type="ECO:0000313" key="4">
    <source>
        <dbReference type="EMBL" id="KDR86079.1"/>
    </source>
</evidence>
<feature type="region of interest" description="Disordered" evidence="1">
    <location>
        <begin position="1"/>
        <end position="22"/>
    </location>
</feature>
<evidence type="ECO:0000259" key="3">
    <source>
        <dbReference type="Pfam" id="PF01926"/>
    </source>
</evidence>
<feature type="transmembrane region" description="Helical" evidence="2">
    <location>
        <begin position="400"/>
        <end position="420"/>
    </location>
</feature>
<keyword evidence="2" id="KW-0812">Transmembrane</keyword>
<protein>
    <recommendedName>
        <fullName evidence="3">G domain-containing protein</fullName>
    </recommendedName>
</protein>
<keyword evidence="2" id="KW-1133">Transmembrane helix</keyword>
<dbReference type="OrthoDB" id="391988at2759"/>
<dbReference type="SUPFAM" id="SSF52540">
    <property type="entry name" value="P-loop containing nucleoside triphosphate hydrolases"/>
    <property type="match status" value="1"/>
</dbReference>
<dbReference type="PRINTS" id="PR00449">
    <property type="entry name" value="RASTRNSFRMNG"/>
</dbReference>
<organism evidence="4 5">
    <name type="scientific">Galerina marginata (strain CBS 339.88)</name>
    <dbReference type="NCBI Taxonomy" id="685588"/>
    <lineage>
        <taxon>Eukaryota</taxon>
        <taxon>Fungi</taxon>
        <taxon>Dikarya</taxon>
        <taxon>Basidiomycota</taxon>
        <taxon>Agaricomycotina</taxon>
        <taxon>Agaricomycetes</taxon>
        <taxon>Agaricomycetidae</taxon>
        <taxon>Agaricales</taxon>
        <taxon>Agaricineae</taxon>
        <taxon>Strophariaceae</taxon>
        <taxon>Galerina</taxon>
    </lineage>
</organism>
<dbReference type="InterPro" id="IPR006073">
    <property type="entry name" value="GTP-bd"/>
</dbReference>
<gene>
    <name evidence="4" type="ORF">GALMADRAFT_219097</name>
</gene>
<proteinExistence type="predicted"/>
<dbReference type="EMBL" id="KL142367">
    <property type="protein sequence ID" value="KDR86079.1"/>
    <property type="molecule type" value="Genomic_DNA"/>
</dbReference>
<dbReference type="Gene3D" id="3.40.50.300">
    <property type="entry name" value="P-loop containing nucleotide triphosphate hydrolases"/>
    <property type="match status" value="1"/>
</dbReference>
<feature type="transmembrane region" description="Helical" evidence="2">
    <location>
        <begin position="370"/>
        <end position="388"/>
    </location>
</feature>
<dbReference type="Pfam" id="PF01926">
    <property type="entry name" value="MMR_HSR1"/>
    <property type="match status" value="1"/>
</dbReference>
<keyword evidence="5" id="KW-1185">Reference proteome</keyword>
<evidence type="ECO:0000313" key="5">
    <source>
        <dbReference type="Proteomes" id="UP000027222"/>
    </source>
</evidence>